<dbReference type="PANTHER" id="PTHR43194:SF2">
    <property type="entry name" value="PEROXISOMAL MEMBRANE PROTEIN LPX1"/>
    <property type="match status" value="1"/>
</dbReference>
<reference evidence="2 3" key="1">
    <citation type="submission" date="2024-10" db="EMBL/GenBank/DDBJ databases">
        <title>The Natural Products Discovery Center: Release of the First 8490 Sequenced Strains for Exploring Actinobacteria Biosynthetic Diversity.</title>
        <authorList>
            <person name="Kalkreuter E."/>
            <person name="Kautsar S.A."/>
            <person name="Yang D."/>
            <person name="Bader C.D."/>
            <person name="Teijaro C.N."/>
            <person name="Fluegel L."/>
            <person name="Davis C.M."/>
            <person name="Simpson J.R."/>
            <person name="Lauterbach L."/>
            <person name="Steele A.D."/>
            <person name="Gui C."/>
            <person name="Meng S."/>
            <person name="Li G."/>
            <person name="Viehrig K."/>
            <person name="Ye F."/>
            <person name="Su P."/>
            <person name="Kiefer A.F."/>
            <person name="Nichols A."/>
            <person name="Cepeda A.J."/>
            <person name="Yan W."/>
            <person name="Fan B."/>
            <person name="Jiang Y."/>
            <person name="Adhikari A."/>
            <person name="Zheng C.-J."/>
            <person name="Schuster L."/>
            <person name="Cowan T.M."/>
            <person name="Smanski M.J."/>
            <person name="Chevrette M.G."/>
            <person name="De Carvalho L.P.S."/>
            <person name="Shen B."/>
        </authorList>
    </citation>
    <scope>NUCLEOTIDE SEQUENCE [LARGE SCALE GENOMIC DNA]</scope>
    <source>
        <strain evidence="2 3">NPDC002593</strain>
    </source>
</reference>
<dbReference type="PRINTS" id="PR00111">
    <property type="entry name" value="ABHYDROLASE"/>
</dbReference>
<evidence type="ECO:0000313" key="2">
    <source>
        <dbReference type="EMBL" id="MFF3570094.1"/>
    </source>
</evidence>
<dbReference type="RefSeq" id="WP_387404579.1">
    <property type="nucleotide sequence ID" value="NZ_JBIAQY010000006.1"/>
</dbReference>
<comment type="caution">
    <text evidence="2">The sequence shown here is derived from an EMBL/GenBank/DDBJ whole genome shotgun (WGS) entry which is preliminary data.</text>
</comment>
<sequence length="278" mass="29853">MTLRFTGVGGVELAAELTGRWDDPLVVLLHGGGQTRSAWGGVATTLTAAGYLVLSLDLRGHGDSDWAADGDYSMDAYAEDLRRVVQCLARPAALVGASLGGLASITAAGESPAVDCTALVLVDVVPRSNEAGKAAIMSFMLADQDGFTSVEHAAEVVAGYLPHRPRPANTTGLQKNLRRRDNGRYYWHWDPRMLGEETSPRNISEERLEQALANMRAPILLVRGDRSEIVRAENVAAFQAVVPTAEYVEVAGAAHMVAGDRNDMFGGALIEFLDRHVR</sequence>
<accession>A0ABW6S4K8</accession>
<dbReference type="Pfam" id="PF00561">
    <property type="entry name" value="Abhydrolase_1"/>
    <property type="match status" value="1"/>
</dbReference>
<proteinExistence type="predicted"/>
<dbReference type="GO" id="GO:0016787">
    <property type="term" value="F:hydrolase activity"/>
    <property type="evidence" value="ECO:0007669"/>
    <property type="project" value="UniProtKB-KW"/>
</dbReference>
<dbReference type="InterPro" id="IPR050228">
    <property type="entry name" value="Carboxylesterase_BioH"/>
</dbReference>
<dbReference type="InterPro" id="IPR029058">
    <property type="entry name" value="AB_hydrolase_fold"/>
</dbReference>
<evidence type="ECO:0000313" key="3">
    <source>
        <dbReference type="Proteomes" id="UP001601992"/>
    </source>
</evidence>
<organism evidence="2 3">
    <name type="scientific">Nocardia jiangxiensis</name>
    <dbReference type="NCBI Taxonomy" id="282685"/>
    <lineage>
        <taxon>Bacteria</taxon>
        <taxon>Bacillati</taxon>
        <taxon>Actinomycetota</taxon>
        <taxon>Actinomycetes</taxon>
        <taxon>Mycobacteriales</taxon>
        <taxon>Nocardiaceae</taxon>
        <taxon>Nocardia</taxon>
    </lineage>
</organism>
<dbReference type="Gene3D" id="3.40.50.1820">
    <property type="entry name" value="alpha/beta hydrolase"/>
    <property type="match status" value="1"/>
</dbReference>
<name>A0ABW6S4K8_9NOCA</name>
<gene>
    <name evidence="2" type="ORF">ACFYXQ_20150</name>
</gene>
<dbReference type="SUPFAM" id="SSF53474">
    <property type="entry name" value="alpha/beta-Hydrolases"/>
    <property type="match status" value="1"/>
</dbReference>
<keyword evidence="2" id="KW-0378">Hydrolase</keyword>
<keyword evidence="3" id="KW-1185">Reference proteome</keyword>
<dbReference type="InterPro" id="IPR000073">
    <property type="entry name" value="AB_hydrolase_1"/>
</dbReference>
<dbReference type="Proteomes" id="UP001601992">
    <property type="component" value="Unassembled WGS sequence"/>
</dbReference>
<dbReference type="PANTHER" id="PTHR43194">
    <property type="entry name" value="HYDROLASE ALPHA/BETA FOLD FAMILY"/>
    <property type="match status" value="1"/>
</dbReference>
<dbReference type="EMBL" id="JBIAQY010000006">
    <property type="protein sequence ID" value="MFF3570094.1"/>
    <property type="molecule type" value="Genomic_DNA"/>
</dbReference>
<feature type="domain" description="AB hydrolase-1" evidence="1">
    <location>
        <begin position="24"/>
        <end position="257"/>
    </location>
</feature>
<protein>
    <submittedName>
        <fullName evidence="2">Alpha/beta fold hydrolase</fullName>
    </submittedName>
</protein>
<evidence type="ECO:0000259" key="1">
    <source>
        <dbReference type="Pfam" id="PF00561"/>
    </source>
</evidence>